<sequence length="487" mass="56424">MLKIIKKNEGVNPTEKRLISLAQNAFLGLWSYPNVYSNEGFSKNKTGKEVCDLLVVFENNVIIFSDKDIGFNSKIELSVAWKRWFRASVKDSIKQLYGAEKFIREHNDRLFIDASCETKFPVRFSDETRFFLISVTNNITSAAQAFFDDVAKGSSGTLINVPYYNIEICMEKPFHIGDFFPGRTFVHVFDEFSLKLILTELDTISDFVSYLKEKERVIRNGYLGLSPGEEDTLGAYLLGEGTIVDGDDLPENHFAIIAEHEWISYTKSINYQIQLSYKKGSFFWDETIERFSNSILNATVGIGRDSDFHSHEETVRQLASESRRARYYLTRSFLEKFKRVPSDRRSSRLVESIDEKGKFYLYIFLPRSKGQSYDDYRLERLSCVQDYSLVAKYRCPDIKKLILIATESKDSEGRSEDIMYCRFDSPLSKDERNLARRICKECKVLSDLIQRVCGDNEERTTFIRKDKIERNEPCYCGSGLKYKKCHG</sequence>
<evidence type="ECO:0000313" key="4">
    <source>
        <dbReference type="Proteomes" id="UP000233778"/>
    </source>
</evidence>
<dbReference type="AlphaFoldDB" id="A0A2I5T9S1"/>
<keyword evidence="3" id="KW-1185">Reference proteome</keyword>
<evidence type="ECO:0000313" key="1">
    <source>
        <dbReference type="EMBL" id="AUH01313.1"/>
    </source>
</evidence>
<dbReference type="OrthoDB" id="570299at2"/>
<reference evidence="2 3" key="1">
    <citation type="journal article" date="2013" name="Genome Announc.">
        <title>Draft genome sequence of Serratia sp. strain ATCC 39006, a model bacterium for analysis of the biosynthesis and regulation of prodigiosin, a carbapenem, and gas vesicles.</title>
        <authorList>
            <person name="Fineran P.C."/>
            <person name="Iglesias Cans M.C."/>
            <person name="Ramsay J.P."/>
            <person name="Wilf N.M."/>
            <person name="Cossyleon D."/>
            <person name="McNeil M.B."/>
            <person name="Williamson N.R."/>
            <person name="Monson R.E."/>
            <person name="Becher S.A."/>
            <person name="Stanton J.A."/>
            <person name="Brugger K."/>
            <person name="Brown S.D."/>
            <person name="Salmond G.P."/>
        </authorList>
    </citation>
    <scope>NUCLEOTIDE SEQUENCE [LARGE SCALE GENOMIC DNA]</scope>
    <source>
        <strain evidence="2">ATCC 39006</strain>
        <strain evidence="3">ATCC 39006 / SC 11482</strain>
    </source>
</reference>
<dbReference type="Gene3D" id="3.10.450.50">
    <property type="match status" value="1"/>
</dbReference>
<dbReference type="RefSeq" id="WP_021015399.1">
    <property type="nucleotide sequence ID" value="NZ_CP025084.1"/>
</dbReference>
<name>A0A2I5T9S1_SERS3</name>
<protein>
    <submittedName>
        <fullName evidence="2">Preprotein translocase subunit SecA</fullName>
    </submittedName>
</protein>
<organism evidence="2 3">
    <name type="scientific">Serratia sp. (strain ATCC 39006)</name>
    <name type="common">Prodigiosinella confusarubida</name>
    <dbReference type="NCBI Taxonomy" id="104623"/>
    <lineage>
        <taxon>Bacteria</taxon>
        <taxon>Pseudomonadati</taxon>
        <taxon>Pseudomonadota</taxon>
        <taxon>Gammaproteobacteria</taxon>
        <taxon>Enterobacterales</taxon>
        <taxon>Pectobacteriaceae</taxon>
        <taxon>Prodigiosinella</taxon>
    </lineage>
</organism>
<evidence type="ECO:0000313" key="2">
    <source>
        <dbReference type="EMBL" id="AUH05634.1"/>
    </source>
</evidence>
<dbReference type="Pfam" id="PF02810">
    <property type="entry name" value="SEC-C"/>
    <property type="match status" value="1"/>
</dbReference>
<dbReference type="SUPFAM" id="SSF103642">
    <property type="entry name" value="Sec-C motif"/>
    <property type="match status" value="1"/>
</dbReference>
<reference evidence="2" key="2">
    <citation type="submission" date="2013-09" db="EMBL/GenBank/DDBJ databases">
        <authorList>
            <person name="Wang G."/>
            <person name="Yang Y."/>
            <person name="Su Y."/>
        </authorList>
    </citation>
    <scope>NUCLEOTIDE SEQUENCE</scope>
    <source>
        <strain evidence="2">ATCC 39006</strain>
    </source>
</reference>
<dbReference type="Proteomes" id="UP000233778">
    <property type="component" value="Chromosome"/>
</dbReference>
<dbReference type="KEGG" id="sera:Ser39006_016740"/>
<reference evidence="2" key="4">
    <citation type="submission" date="2017-11" db="EMBL/GenBank/DDBJ databases">
        <title>Complete genome sequence of Serratia sp. ATCC 39006.</title>
        <authorList>
            <person name="Hampton H.G."/>
            <person name="Jackson S.A."/>
            <person name="Jauregui R."/>
            <person name="Poulter G.T.M."/>
            <person name="Salmond G.P.C."/>
            <person name="Fineran P.C."/>
        </authorList>
    </citation>
    <scope>NUCLEOTIDE SEQUENCE</scope>
    <source>
        <strain evidence="2">ATCC 39006</strain>
    </source>
</reference>
<reference evidence="1 4" key="3">
    <citation type="submission" date="2017-11" db="EMBL/GenBank/DDBJ databases">
        <title>Complete genome sequence of Serratia sp. ATCC 39006 LacA.</title>
        <authorList>
            <person name="Hampton H.G."/>
            <person name="Jackson S.A."/>
            <person name="Jauregui R."/>
            <person name="Poulter G.T.M."/>
            <person name="Salmond G.P.C."/>
            <person name="Fineran P.C."/>
        </authorList>
    </citation>
    <scope>NUCLEOTIDE SEQUENCE [LARGE SCALE GENOMIC DNA]</scope>
    <source>
        <strain evidence="1 4">ATCC 39006</strain>
    </source>
</reference>
<dbReference type="EMBL" id="CP025085">
    <property type="protein sequence ID" value="AUH01313.1"/>
    <property type="molecule type" value="Genomic_DNA"/>
</dbReference>
<dbReference type="InterPro" id="IPR004027">
    <property type="entry name" value="SEC_C_motif"/>
</dbReference>
<accession>A0A2I5T9S1</accession>
<dbReference type="STRING" id="104623.Ser39006_02133"/>
<gene>
    <name evidence="1" type="ORF">CWC46_16740</name>
    <name evidence="2" type="ORF">Ser39006_016740</name>
</gene>
<dbReference type="Proteomes" id="UP000017700">
    <property type="component" value="Chromosome"/>
</dbReference>
<dbReference type="EMBL" id="CP025084">
    <property type="protein sequence ID" value="AUH05634.1"/>
    <property type="molecule type" value="Genomic_DNA"/>
</dbReference>
<dbReference type="KEGG" id="serq:CWC46_16740"/>
<proteinExistence type="predicted"/>
<evidence type="ECO:0000313" key="3">
    <source>
        <dbReference type="Proteomes" id="UP000017700"/>
    </source>
</evidence>